<dbReference type="AlphaFoldDB" id="A0A382JJF2"/>
<evidence type="ECO:0000259" key="9">
    <source>
        <dbReference type="Pfam" id="PF07992"/>
    </source>
</evidence>
<evidence type="ECO:0000256" key="1">
    <source>
        <dbReference type="ARBA" id="ARBA00001974"/>
    </source>
</evidence>
<dbReference type="Pfam" id="PF07992">
    <property type="entry name" value="Pyr_redox_2"/>
    <property type="match status" value="1"/>
</dbReference>
<dbReference type="InterPro" id="IPR036188">
    <property type="entry name" value="FAD/NAD-bd_sf"/>
</dbReference>
<keyword evidence="6" id="KW-0560">Oxidoreductase</keyword>
<keyword evidence="8" id="KW-0676">Redox-active center</keyword>
<evidence type="ECO:0000256" key="4">
    <source>
        <dbReference type="ARBA" id="ARBA00022827"/>
    </source>
</evidence>
<organism evidence="10">
    <name type="scientific">marine metagenome</name>
    <dbReference type="NCBI Taxonomy" id="408172"/>
    <lineage>
        <taxon>unclassified sequences</taxon>
        <taxon>metagenomes</taxon>
        <taxon>ecological metagenomes</taxon>
    </lineage>
</organism>
<dbReference type="Gene3D" id="3.50.50.60">
    <property type="entry name" value="FAD/NAD(P)-binding domain"/>
    <property type="match status" value="2"/>
</dbReference>
<proteinExistence type="inferred from homology"/>
<dbReference type="PANTHER" id="PTHR43014">
    <property type="entry name" value="MERCURIC REDUCTASE"/>
    <property type="match status" value="1"/>
</dbReference>
<dbReference type="PANTHER" id="PTHR43014:SF2">
    <property type="entry name" value="MERCURIC REDUCTASE"/>
    <property type="match status" value="1"/>
</dbReference>
<dbReference type="PRINTS" id="PR00411">
    <property type="entry name" value="PNDRDTASEI"/>
</dbReference>
<evidence type="ECO:0000256" key="3">
    <source>
        <dbReference type="ARBA" id="ARBA00022630"/>
    </source>
</evidence>
<name>A0A382JJF2_9ZZZZ</name>
<dbReference type="GO" id="GO:0003955">
    <property type="term" value="F:NAD(P)H dehydrogenase (quinone) activity"/>
    <property type="evidence" value="ECO:0007669"/>
    <property type="project" value="TreeGrafter"/>
</dbReference>
<keyword evidence="4" id="KW-0274">FAD</keyword>
<evidence type="ECO:0000256" key="5">
    <source>
        <dbReference type="ARBA" id="ARBA00022857"/>
    </source>
</evidence>
<dbReference type="EMBL" id="UINC01074247">
    <property type="protein sequence ID" value="SVC11247.1"/>
    <property type="molecule type" value="Genomic_DNA"/>
</dbReference>
<protein>
    <recommendedName>
        <fullName evidence="9">FAD/NAD(P)-binding domain-containing protein</fullName>
    </recommendedName>
</protein>
<feature type="non-terminal residue" evidence="10">
    <location>
        <position position="1"/>
    </location>
</feature>
<evidence type="ECO:0000256" key="2">
    <source>
        <dbReference type="ARBA" id="ARBA00007532"/>
    </source>
</evidence>
<evidence type="ECO:0000256" key="6">
    <source>
        <dbReference type="ARBA" id="ARBA00023002"/>
    </source>
</evidence>
<dbReference type="GO" id="GO:0016668">
    <property type="term" value="F:oxidoreductase activity, acting on a sulfur group of donors, NAD(P) as acceptor"/>
    <property type="evidence" value="ECO:0007669"/>
    <property type="project" value="InterPro"/>
</dbReference>
<keyword evidence="7" id="KW-1015">Disulfide bond</keyword>
<dbReference type="PRINTS" id="PR00368">
    <property type="entry name" value="FADPNR"/>
</dbReference>
<accession>A0A382JJF2</accession>
<dbReference type="PROSITE" id="PS00076">
    <property type="entry name" value="PYRIDINE_REDOX_1"/>
    <property type="match status" value="1"/>
</dbReference>
<gene>
    <name evidence="10" type="ORF">METZ01_LOCUS264101</name>
</gene>
<comment type="cofactor">
    <cofactor evidence="1">
        <name>FAD</name>
        <dbReference type="ChEBI" id="CHEBI:57692"/>
    </cofactor>
</comment>
<keyword evidence="5" id="KW-0521">NADP</keyword>
<comment type="similarity">
    <text evidence="2">Belongs to the class-I pyridine nucleotide-disulfide oxidoreductase family.</text>
</comment>
<feature type="domain" description="FAD/NAD(P)-binding" evidence="9">
    <location>
        <begin position="6"/>
        <end position="317"/>
    </location>
</feature>
<dbReference type="InterPro" id="IPR023753">
    <property type="entry name" value="FAD/NAD-binding_dom"/>
</dbReference>
<evidence type="ECO:0000313" key="10">
    <source>
        <dbReference type="EMBL" id="SVC11247.1"/>
    </source>
</evidence>
<dbReference type="GO" id="GO:0050660">
    <property type="term" value="F:flavin adenine dinucleotide binding"/>
    <property type="evidence" value="ECO:0007669"/>
    <property type="project" value="TreeGrafter"/>
</dbReference>
<evidence type="ECO:0000256" key="8">
    <source>
        <dbReference type="ARBA" id="ARBA00023284"/>
    </source>
</evidence>
<dbReference type="SUPFAM" id="SSF51905">
    <property type="entry name" value="FAD/NAD(P)-binding domain"/>
    <property type="match status" value="1"/>
</dbReference>
<evidence type="ECO:0000256" key="7">
    <source>
        <dbReference type="ARBA" id="ARBA00023157"/>
    </source>
</evidence>
<reference evidence="10" key="1">
    <citation type="submission" date="2018-05" db="EMBL/GenBank/DDBJ databases">
        <authorList>
            <person name="Lanie J.A."/>
            <person name="Ng W.-L."/>
            <person name="Kazmierczak K.M."/>
            <person name="Andrzejewski T.M."/>
            <person name="Davidsen T.M."/>
            <person name="Wayne K.J."/>
            <person name="Tettelin H."/>
            <person name="Glass J.I."/>
            <person name="Rusch D."/>
            <person name="Podicherti R."/>
            <person name="Tsui H.-C.T."/>
            <person name="Winkler M.E."/>
        </authorList>
    </citation>
    <scope>NUCLEOTIDE SEQUENCE</scope>
</reference>
<keyword evidence="3" id="KW-0285">Flavoprotein</keyword>
<sequence>VPVKVDICVIGAGSGGLIVAAGASQLGVDVALVERHLMGGDCLNFGCVPSKALLAAGKAAHNIETAGRFGISGGPLQIDTVAVRQHVRDVIAGIAPHDSVERFQALGVNVIKGAARFTGPREIEVEGQKITSRRFVIATGSSPMIPPISGLDAVAFLTNETVFDHDQPMEHLVVIGGGPIGAELAQAHRRLGSAVTIIEMARLLPNDDEELTAVVQHSLAREGINIRTGVKVEGVANAGDGVTVHLDNGDVIEGSHLLLSAGRKPNLDGLNLDAAGVEYSPKGIVVDAGLRTSNRKIYAIGDVAGGLKFTHVAGHHAGIVIRSALFRLPAKAKG</sequence>
<feature type="non-terminal residue" evidence="10">
    <location>
        <position position="334"/>
    </location>
</feature>
<dbReference type="InterPro" id="IPR012999">
    <property type="entry name" value="Pyr_OxRdtase_I_AS"/>
</dbReference>